<reference evidence="2" key="1">
    <citation type="journal article" date="2022" name="Arch. Microbiol.">
        <title>Microbulbifer okhotskensis sp. nov., isolated from a deep bottom sediment of the Okhotsk Sea.</title>
        <authorList>
            <person name="Romanenko L."/>
            <person name="Kurilenko V."/>
            <person name="Otstavnykh N."/>
            <person name="Velansky P."/>
            <person name="Isaeva M."/>
            <person name="Mikhailov V."/>
        </authorList>
    </citation>
    <scope>NUCLEOTIDE SEQUENCE</scope>
    <source>
        <strain evidence="2">OS29</strain>
    </source>
</reference>
<keyword evidence="1" id="KW-0175">Coiled coil</keyword>
<name>A0A9X2ELR0_9GAMM</name>
<dbReference type="Proteomes" id="UP001139028">
    <property type="component" value="Unassembled WGS sequence"/>
</dbReference>
<dbReference type="EMBL" id="JALBWM010000018">
    <property type="protein sequence ID" value="MCO1334001.1"/>
    <property type="molecule type" value="Genomic_DNA"/>
</dbReference>
<evidence type="ECO:0000256" key="1">
    <source>
        <dbReference type="SAM" id="Coils"/>
    </source>
</evidence>
<protein>
    <submittedName>
        <fullName evidence="2">Uncharacterized protein</fullName>
    </submittedName>
</protein>
<keyword evidence="3" id="KW-1185">Reference proteome</keyword>
<dbReference type="AlphaFoldDB" id="A0A9X2ELR0"/>
<dbReference type="RefSeq" id="WP_252465461.1">
    <property type="nucleotide sequence ID" value="NZ_JALBWM010000018.1"/>
</dbReference>
<organism evidence="2 3">
    <name type="scientific">Microbulbifer okhotskensis</name>
    <dbReference type="NCBI Taxonomy" id="2926617"/>
    <lineage>
        <taxon>Bacteria</taxon>
        <taxon>Pseudomonadati</taxon>
        <taxon>Pseudomonadota</taxon>
        <taxon>Gammaproteobacteria</taxon>
        <taxon>Cellvibrionales</taxon>
        <taxon>Microbulbiferaceae</taxon>
        <taxon>Microbulbifer</taxon>
    </lineage>
</organism>
<evidence type="ECO:0000313" key="2">
    <source>
        <dbReference type="EMBL" id="MCO1334001.1"/>
    </source>
</evidence>
<comment type="caution">
    <text evidence="2">The sequence shown here is derived from an EMBL/GenBank/DDBJ whole genome shotgun (WGS) entry which is preliminary data.</text>
</comment>
<evidence type="ECO:0000313" key="3">
    <source>
        <dbReference type="Proteomes" id="UP001139028"/>
    </source>
</evidence>
<gene>
    <name evidence="2" type="ORF">MO867_06565</name>
</gene>
<feature type="coiled-coil region" evidence="1">
    <location>
        <begin position="36"/>
        <end position="63"/>
    </location>
</feature>
<accession>A0A9X2ELR0</accession>
<sequence>MTFIEVEAEIRACLNTIDMTADTADPKLRDMLKVQINNLDAATNALVDELNALNERQAQLKELLK</sequence>
<proteinExistence type="predicted"/>